<dbReference type="EMBL" id="LR824016">
    <property type="protein sequence ID" value="CAH0584030.1"/>
    <property type="molecule type" value="Genomic_DNA"/>
</dbReference>
<dbReference type="GO" id="GO:0003906">
    <property type="term" value="F:DNA-(apurinic or apyrimidinic site) endonuclease activity"/>
    <property type="evidence" value="ECO:0007669"/>
    <property type="project" value="InterPro"/>
</dbReference>
<dbReference type="GO" id="GO:0005634">
    <property type="term" value="C:nucleus"/>
    <property type="evidence" value="ECO:0007669"/>
    <property type="project" value="TreeGrafter"/>
</dbReference>
<keyword evidence="4" id="KW-1185">Reference proteome</keyword>
<dbReference type="Pfam" id="PF10283">
    <property type="entry name" value="zf-CCHH"/>
    <property type="match status" value="1"/>
</dbReference>
<accession>A0A9P0BNF2</accession>
<dbReference type="InterPro" id="IPR008984">
    <property type="entry name" value="SMAD_FHA_dom_sf"/>
</dbReference>
<feature type="compositionally biased region" description="Acidic residues" evidence="1">
    <location>
        <begin position="108"/>
        <end position="127"/>
    </location>
</feature>
<dbReference type="Gene3D" id="2.60.200.20">
    <property type="match status" value="1"/>
</dbReference>
<dbReference type="SUPFAM" id="SSF49879">
    <property type="entry name" value="SMAD/FHA domain"/>
    <property type="match status" value="1"/>
</dbReference>
<feature type="region of interest" description="Disordered" evidence="1">
    <location>
        <begin position="108"/>
        <end position="138"/>
    </location>
</feature>
<dbReference type="GO" id="GO:0006302">
    <property type="term" value="P:double-strand break repair"/>
    <property type="evidence" value="ECO:0007669"/>
    <property type="project" value="InterPro"/>
</dbReference>
<dbReference type="Proteomes" id="UP001154114">
    <property type="component" value="Chromosome 13"/>
</dbReference>
<dbReference type="OrthoDB" id="10256774at2759"/>
<organism evidence="3 4">
    <name type="scientific">Chrysodeixis includens</name>
    <name type="common">Soybean looper</name>
    <name type="synonym">Pseudoplusia includens</name>
    <dbReference type="NCBI Taxonomy" id="689277"/>
    <lineage>
        <taxon>Eukaryota</taxon>
        <taxon>Metazoa</taxon>
        <taxon>Ecdysozoa</taxon>
        <taxon>Arthropoda</taxon>
        <taxon>Hexapoda</taxon>
        <taxon>Insecta</taxon>
        <taxon>Pterygota</taxon>
        <taxon>Neoptera</taxon>
        <taxon>Endopterygota</taxon>
        <taxon>Lepidoptera</taxon>
        <taxon>Glossata</taxon>
        <taxon>Ditrysia</taxon>
        <taxon>Noctuoidea</taxon>
        <taxon>Noctuidae</taxon>
        <taxon>Plusiinae</taxon>
        <taxon>Chrysodeixis</taxon>
    </lineage>
</organism>
<evidence type="ECO:0000313" key="4">
    <source>
        <dbReference type="Proteomes" id="UP001154114"/>
    </source>
</evidence>
<dbReference type="AlphaFoldDB" id="A0A9P0BNF2"/>
<evidence type="ECO:0000259" key="2">
    <source>
        <dbReference type="Pfam" id="PF10283"/>
    </source>
</evidence>
<name>A0A9P0BNF2_CHRIL</name>
<gene>
    <name evidence="3" type="ORF">CINC_LOCUS2287</name>
</gene>
<evidence type="ECO:0000256" key="1">
    <source>
        <dbReference type="SAM" id="MobiDB-lite"/>
    </source>
</evidence>
<feature type="compositionally biased region" description="Basic and acidic residues" evidence="1">
    <location>
        <begin position="128"/>
        <end position="137"/>
    </location>
</feature>
<dbReference type="InterPro" id="IPR019406">
    <property type="entry name" value="APLF_PBZ"/>
</dbReference>
<feature type="domain" description="PBZ-type" evidence="2">
    <location>
        <begin position="268"/>
        <end position="293"/>
    </location>
</feature>
<feature type="compositionally biased region" description="Polar residues" evidence="1">
    <location>
        <begin position="198"/>
        <end position="216"/>
    </location>
</feature>
<evidence type="ECO:0000313" key="3">
    <source>
        <dbReference type="EMBL" id="CAH0584030.1"/>
    </source>
</evidence>
<feature type="region of interest" description="Disordered" evidence="1">
    <location>
        <begin position="195"/>
        <end position="268"/>
    </location>
</feature>
<dbReference type="InterPro" id="IPR039253">
    <property type="entry name" value="APLF"/>
</dbReference>
<dbReference type="GO" id="GO:0008408">
    <property type="term" value="F:3'-5' exonuclease activity"/>
    <property type="evidence" value="ECO:0007669"/>
    <property type="project" value="InterPro"/>
</dbReference>
<protein>
    <recommendedName>
        <fullName evidence="2">PBZ-type domain-containing protein</fullName>
    </recommendedName>
</protein>
<sequence length="381" mass="42645">MVFKLIRIDDQSSSKIQLPIGVHVIGRGKFLHNDDTDKRVSRGHAEMTVTKDAITLKALHKNPCFFTRKGTEEEGTELLQQDCTVSLCHGDRFGLLPDQYWYEVLDCPDQDSQDIPTDQEETEELDKEEERDVREQNGEEICCEENADCSELAQANNSEDTLQFEVNEDVEQNGSCSPSVICNDQESTEDYEVKPQVLLNTNERTPVKRSNSSGETSPVDVKKVKTEPDDGVVTGAAVAGPSNGQASSDSDSKDKGDGSPAKPNHPARERCFYGANCYRRNPQHKAQFSHPSDADWGTDARGACPHGRACGRRDPRHWDTHDHPPGTLPPNPHAQARRPGIQMIQRHGNIFYINAHSVNFFDDHFQVEDSDGDSVDYDYEF</sequence>
<dbReference type="PANTHER" id="PTHR21315">
    <property type="entry name" value="APRATAXIN AND PNK-LIKE FACTOR-RELATED"/>
    <property type="match status" value="1"/>
</dbReference>
<dbReference type="PANTHER" id="PTHR21315:SF2">
    <property type="entry name" value="APRATAXIN AND PNK-LIKE FACTOR"/>
    <property type="match status" value="1"/>
</dbReference>
<proteinExistence type="predicted"/>
<dbReference type="GO" id="GO:0035861">
    <property type="term" value="C:site of double-strand break"/>
    <property type="evidence" value="ECO:0007669"/>
    <property type="project" value="TreeGrafter"/>
</dbReference>
<reference evidence="3" key="1">
    <citation type="submission" date="2021-12" db="EMBL/GenBank/DDBJ databases">
        <authorList>
            <person name="King R."/>
        </authorList>
    </citation>
    <scope>NUCLEOTIDE SEQUENCE</scope>
</reference>